<protein>
    <submittedName>
        <fullName evidence="4">Zn(2)-Cys(6) binuclear cluster domain-containing protein</fullName>
    </submittedName>
</protein>
<feature type="domain" description="Zn(2)-C6 fungal-type" evidence="3">
    <location>
        <begin position="207"/>
        <end position="238"/>
    </location>
</feature>
<dbReference type="EMBL" id="CP034456">
    <property type="protein sequence ID" value="QBM86353.1"/>
    <property type="molecule type" value="Genomic_DNA"/>
</dbReference>
<evidence type="ECO:0000313" key="5">
    <source>
        <dbReference type="Proteomes" id="UP000292447"/>
    </source>
</evidence>
<gene>
    <name evidence="4" type="primary">MPUL0A09900</name>
    <name evidence="4" type="ORF">METSCH_A09900</name>
</gene>
<dbReference type="GO" id="GO:0000981">
    <property type="term" value="F:DNA-binding transcription factor activity, RNA polymerase II-specific"/>
    <property type="evidence" value="ECO:0007669"/>
    <property type="project" value="InterPro"/>
</dbReference>
<dbReference type="SUPFAM" id="SSF57701">
    <property type="entry name" value="Zn2/Cys6 DNA-binding domain"/>
    <property type="match status" value="1"/>
</dbReference>
<dbReference type="CDD" id="cd00067">
    <property type="entry name" value="GAL4"/>
    <property type="match status" value="1"/>
</dbReference>
<feature type="region of interest" description="Disordered" evidence="1">
    <location>
        <begin position="1"/>
        <end position="58"/>
    </location>
</feature>
<dbReference type="InterPro" id="IPR036864">
    <property type="entry name" value="Zn2-C6_fun-type_DNA-bd_sf"/>
</dbReference>
<keyword evidence="2" id="KW-1133">Transmembrane helix</keyword>
<dbReference type="Proteomes" id="UP000292447">
    <property type="component" value="Chromosome I"/>
</dbReference>
<feature type="transmembrane region" description="Helical" evidence="2">
    <location>
        <begin position="922"/>
        <end position="940"/>
    </location>
</feature>
<name>A0A4V1ADN7_9ASCO</name>
<evidence type="ECO:0000256" key="2">
    <source>
        <dbReference type="SAM" id="Phobius"/>
    </source>
</evidence>
<dbReference type="InterPro" id="IPR001138">
    <property type="entry name" value="Zn2Cys6_DnaBD"/>
</dbReference>
<dbReference type="SMART" id="SM00066">
    <property type="entry name" value="GAL4"/>
    <property type="match status" value="1"/>
</dbReference>
<dbReference type="AlphaFoldDB" id="A0A4V1ADN7"/>
<dbReference type="Gene3D" id="4.10.240.10">
    <property type="entry name" value="Zn(2)-C6 fungal-type DNA-binding domain"/>
    <property type="match status" value="1"/>
</dbReference>
<dbReference type="InterPro" id="IPR053181">
    <property type="entry name" value="EcdB-like_regulator"/>
</dbReference>
<proteinExistence type="predicted"/>
<dbReference type="PROSITE" id="PS00463">
    <property type="entry name" value="ZN2_CY6_FUNGAL_1"/>
    <property type="match status" value="1"/>
</dbReference>
<accession>A0A4V1ADN7</accession>
<dbReference type="PROSITE" id="PS50048">
    <property type="entry name" value="ZN2_CY6_FUNGAL_2"/>
    <property type="match status" value="1"/>
</dbReference>
<dbReference type="Pfam" id="PF00172">
    <property type="entry name" value="Zn_clus"/>
    <property type="match status" value="1"/>
</dbReference>
<keyword evidence="2" id="KW-0812">Transmembrane</keyword>
<evidence type="ECO:0000259" key="3">
    <source>
        <dbReference type="PROSITE" id="PS50048"/>
    </source>
</evidence>
<evidence type="ECO:0000256" key="1">
    <source>
        <dbReference type="SAM" id="MobiDB-lite"/>
    </source>
</evidence>
<dbReference type="PANTHER" id="PTHR47785">
    <property type="entry name" value="ZN(II)2CYS6 TRANSCRIPTION FACTOR (EUROFUNG)-RELATED-RELATED"/>
    <property type="match status" value="1"/>
</dbReference>
<reference evidence="5" key="1">
    <citation type="submission" date="2019-03" db="EMBL/GenBank/DDBJ databases">
        <title>Snf2 controls pulcherriminic acid biosynthesis and connects pigmentation and antifungal activity of the yeast Metschnikowia pulcherrima.</title>
        <authorList>
            <person name="Gore-Lloyd D."/>
            <person name="Sumann I."/>
            <person name="Brachmann A.O."/>
            <person name="Schneeberger K."/>
            <person name="Ortiz-Merino R.A."/>
            <person name="Moreno-Beltran M."/>
            <person name="Schlaefli M."/>
            <person name="Kirner P."/>
            <person name="Santos Kron A."/>
            <person name="Wolfe K.H."/>
            <person name="Piel J."/>
            <person name="Ahrens C.H."/>
            <person name="Henk D."/>
            <person name="Freimoser F.M."/>
        </authorList>
    </citation>
    <scope>NUCLEOTIDE SEQUENCE [LARGE SCALE GENOMIC DNA]</scope>
    <source>
        <strain evidence="5">APC 1.2</strain>
    </source>
</reference>
<dbReference type="STRING" id="2163413.A0A4V1ADN7"/>
<organism evidence="4 5">
    <name type="scientific">Metschnikowia aff. pulcherrima</name>
    <dbReference type="NCBI Taxonomy" id="2163413"/>
    <lineage>
        <taxon>Eukaryota</taxon>
        <taxon>Fungi</taxon>
        <taxon>Dikarya</taxon>
        <taxon>Ascomycota</taxon>
        <taxon>Saccharomycotina</taxon>
        <taxon>Pichiomycetes</taxon>
        <taxon>Metschnikowiaceae</taxon>
        <taxon>Metschnikowia</taxon>
    </lineage>
</organism>
<dbReference type="GO" id="GO:0008270">
    <property type="term" value="F:zinc ion binding"/>
    <property type="evidence" value="ECO:0007669"/>
    <property type="project" value="InterPro"/>
</dbReference>
<evidence type="ECO:0000313" key="4">
    <source>
        <dbReference type="EMBL" id="QBM86353.1"/>
    </source>
</evidence>
<sequence length="1014" mass="114842">MHPNQPNGLRPPYHSYSEPLYSHGPSADLLAATHAPPAGPSRNDPTVHHNGPLNPPNSALYAYSRYPYPSGPPGAPHLYSQAPQMPLALYSQAKVPMMSYPPPLHQQQLAPVPVSVGETPSLAVSAHIMNDPPSGTAVPDRHLFSLASHHSNEPADHEQIRPVHVASHPETDTVTGNKTYVKKEAYAPSPLGGKLKQSVARKRLSTACDKCRQKKIKCDNVKPRCGACTRAGITDCHYGADTSGGDTWFLDAAYSGLSSKLDLIMDELRAQKETSTPTKRRRLALDSARAGNWDASFTSLIKWPFLQQQLGILAEDVDRHVTKIVTHCDIANIATPVFGSINEQIDAITAAEFTFHTQFSAHLNAYLVNSHTKLPFLDIVQLIELLEVFRLVRKVDNLVTFFRLLREFYSLKNTEPVGEIYKKSLAELGIEDSKVLQEAYKRLCESAHIVLMACAIGVISAPVSLNNIGTYENSLEERSVGPAPEHDRFILSQMYVNYAQALTGIFPQSAKAFTMVSIKYHVLLSQYYHYTMNPSMAHEEIVIASDQLVYYIEKAELRARLCSDQTVHSRDDALMNRLYWTCLKLECEVRVELSPYVPPSPIFNVTPPLSFFRIPDPFHESEHTEQSIRIANKYDDQNTWYFFLTEIAARKIDNSILDEFYSAWSEHFTWDDDDFVRDKVWRLTIKYLNQLNGIVDSLTPAIRNFVLHETDPEQIYASIKRKALKRKKVSDDEDKVPQILDDFLVDEDMLHHAQSESVMFIKTRILSSKMLLMRPLAYMYLHDHIQFEEIMEAALEVVAQALVSQSEKEIISYEDPSGTQGESSAASEDSIYQLAAALNFLNHEDGEALQQPRLSSFGLNKKFRLDDFTDLVDFAEGIEALDESHANYEIARKRILKAFIGAFIAMPKLNIPRLGLFRHPGSWYYIRNLLLGVMMVFLIYKKTQNHVVQMANNMREKGLKNPSPEAMEVLSLIFKKESVHLSLEHALLIIDYWKDERKDCAIYGEYLRQCLERL</sequence>
<keyword evidence="2" id="KW-0472">Membrane</keyword>
<dbReference type="PANTHER" id="PTHR47785:SF5">
    <property type="entry name" value="ZN(II)2CYS6 TRANSCRIPTION FACTOR (EUROFUNG)"/>
    <property type="match status" value="1"/>
</dbReference>
<keyword evidence="5" id="KW-1185">Reference proteome</keyword>